<accession>A0AAV9RBE6</accession>
<keyword evidence="3" id="KW-1185">Reference proteome</keyword>
<proteinExistence type="predicted"/>
<evidence type="ECO:0000313" key="3">
    <source>
        <dbReference type="Proteomes" id="UP001311232"/>
    </source>
</evidence>
<evidence type="ECO:0000313" key="2">
    <source>
        <dbReference type="EMBL" id="KAK5605812.1"/>
    </source>
</evidence>
<gene>
    <name evidence="2" type="ORF">CRENBAI_005411</name>
</gene>
<feature type="region of interest" description="Disordered" evidence="1">
    <location>
        <begin position="125"/>
        <end position="191"/>
    </location>
</feature>
<sequence>VTLAGFGEDEAYWIHRFCPLRLNLHQGNLWNLRSLCRCPCFEEARAPALTSARIQRRCEPQTSKGPPEHKNPRRTTAGTNAAPPERSRGESNGNHPAATVQKPQGAAATSPQGPLAAIYTRADTAMDPETRDPGTYHSPSRGPGKQPPGVRKHTQSTQPWIPRAKSTPAGRDPNHRQGISFKLSRGSPPPT</sequence>
<dbReference type="Proteomes" id="UP001311232">
    <property type="component" value="Unassembled WGS sequence"/>
</dbReference>
<dbReference type="AlphaFoldDB" id="A0AAV9RBE6"/>
<feature type="region of interest" description="Disordered" evidence="1">
    <location>
        <begin position="53"/>
        <end position="113"/>
    </location>
</feature>
<protein>
    <submittedName>
        <fullName evidence="2">Uncharacterized protein</fullName>
    </submittedName>
</protein>
<feature type="non-terminal residue" evidence="2">
    <location>
        <position position="1"/>
    </location>
</feature>
<organism evidence="2 3">
    <name type="scientific">Crenichthys baileyi</name>
    <name type="common">White River springfish</name>
    <dbReference type="NCBI Taxonomy" id="28760"/>
    <lineage>
        <taxon>Eukaryota</taxon>
        <taxon>Metazoa</taxon>
        <taxon>Chordata</taxon>
        <taxon>Craniata</taxon>
        <taxon>Vertebrata</taxon>
        <taxon>Euteleostomi</taxon>
        <taxon>Actinopterygii</taxon>
        <taxon>Neopterygii</taxon>
        <taxon>Teleostei</taxon>
        <taxon>Neoteleostei</taxon>
        <taxon>Acanthomorphata</taxon>
        <taxon>Ovalentaria</taxon>
        <taxon>Atherinomorphae</taxon>
        <taxon>Cyprinodontiformes</taxon>
        <taxon>Goodeidae</taxon>
        <taxon>Crenichthys</taxon>
    </lineage>
</organism>
<comment type="caution">
    <text evidence="2">The sequence shown here is derived from an EMBL/GenBank/DDBJ whole genome shotgun (WGS) entry which is preliminary data.</text>
</comment>
<reference evidence="2 3" key="1">
    <citation type="submission" date="2021-06" db="EMBL/GenBank/DDBJ databases">
        <authorList>
            <person name="Palmer J.M."/>
        </authorList>
    </citation>
    <scope>NUCLEOTIDE SEQUENCE [LARGE SCALE GENOMIC DNA]</scope>
    <source>
        <strain evidence="2 3">MEX-2019</strain>
        <tissue evidence="2">Muscle</tissue>
    </source>
</reference>
<name>A0AAV9RBE6_9TELE</name>
<dbReference type="EMBL" id="JAHHUM010002153">
    <property type="protein sequence ID" value="KAK5605812.1"/>
    <property type="molecule type" value="Genomic_DNA"/>
</dbReference>
<evidence type="ECO:0000256" key="1">
    <source>
        <dbReference type="SAM" id="MobiDB-lite"/>
    </source>
</evidence>